<reference evidence="1" key="1">
    <citation type="journal article" date="2023" name="Mol. Phylogenet. Evol.">
        <title>Genome-scale phylogeny and comparative genomics of the fungal order Sordariales.</title>
        <authorList>
            <person name="Hensen N."/>
            <person name="Bonometti L."/>
            <person name="Westerberg I."/>
            <person name="Brannstrom I.O."/>
            <person name="Guillou S."/>
            <person name="Cros-Aarteil S."/>
            <person name="Calhoun S."/>
            <person name="Haridas S."/>
            <person name="Kuo A."/>
            <person name="Mondo S."/>
            <person name="Pangilinan J."/>
            <person name="Riley R."/>
            <person name="LaButti K."/>
            <person name="Andreopoulos B."/>
            <person name="Lipzen A."/>
            <person name="Chen C."/>
            <person name="Yan M."/>
            <person name="Daum C."/>
            <person name="Ng V."/>
            <person name="Clum A."/>
            <person name="Steindorff A."/>
            <person name="Ohm R.A."/>
            <person name="Martin F."/>
            <person name="Silar P."/>
            <person name="Natvig D.O."/>
            <person name="Lalanne C."/>
            <person name="Gautier V."/>
            <person name="Ament-Velasquez S.L."/>
            <person name="Kruys A."/>
            <person name="Hutchinson M.I."/>
            <person name="Powell A.J."/>
            <person name="Barry K."/>
            <person name="Miller A.N."/>
            <person name="Grigoriev I.V."/>
            <person name="Debuchy R."/>
            <person name="Gladieux P."/>
            <person name="Hiltunen Thoren M."/>
            <person name="Johannesson H."/>
        </authorList>
    </citation>
    <scope>NUCLEOTIDE SEQUENCE</scope>
    <source>
        <strain evidence="1">PSN243</strain>
    </source>
</reference>
<dbReference type="AlphaFoldDB" id="A0AAV9G7N8"/>
<keyword evidence="2" id="KW-1185">Reference proteome</keyword>
<accession>A0AAV9G7N8</accession>
<organism evidence="1 2">
    <name type="scientific">Podospora aff. communis PSN243</name>
    <dbReference type="NCBI Taxonomy" id="3040156"/>
    <lineage>
        <taxon>Eukaryota</taxon>
        <taxon>Fungi</taxon>
        <taxon>Dikarya</taxon>
        <taxon>Ascomycota</taxon>
        <taxon>Pezizomycotina</taxon>
        <taxon>Sordariomycetes</taxon>
        <taxon>Sordariomycetidae</taxon>
        <taxon>Sordariales</taxon>
        <taxon>Podosporaceae</taxon>
        <taxon>Podospora</taxon>
    </lineage>
</organism>
<dbReference type="EMBL" id="MU865981">
    <property type="protein sequence ID" value="KAK4444159.1"/>
    <property type="molecule type" value="Genomic_DNA"/>
</dbReference>
<comment type="caution">
    <text evidence="1">The sequence shown here is derived from an EMBL/GenBank/DDBJ whole genome shotgun (WGS) entry which is preliminary data.</text>
</comment>
<sequence length="216" mass="24501">MSQALDDLRRAVLGSPSSSPDQTLVAYTNEEQNRAFVAVMFRRLFEELGYYTLKEQVGDDEEMLLKRSSSEGAPWRLFCNFISRGPIERCLRGLPQPQREICVAVMKNMHQNLKKLPQGPIAGRFPTDAEIDTAGLKEIAYPFGARLSSGELLKGSQIARHGISKEALQKAMMKILKMLRPTVEDGKVNWMKELDRHIDRNALRARGQLGKMDRLR</sequence>
<reference evidence="1" key="2">
    <citation type="submission" date="2023-05" db="EMBL/GenBank/DDBJ databases">
        <authorList>
            <consortium name="Lawrence Berkeley National Laboratory"/>
            <person name="Steindorff A."/>
            <person name="Hensen N."/>
            <person name="Bonometti L."/>
            <person name="Westerberg I."/>
            <person name="Brannstrom I.O."/>
            <person name="Guillou S."/>
            <person name="Cros-Aarteil S."/>
            <person name="Calhoun S."/>
            <person name="Haridas S."/>
            <person name="Kuo A."/>
            <person name="Mondo S."/>
            <person name="Pangilinan J."/>
            <person name="Riley R."/>
            <person name="Labutti K."/>
            <person name="Andreopoulos B."/>
            <person name="Lipzen A."/>
            <person name="Chen C."/>
            <person name="Yanf M."/>
            <person name="Daum C."/>
            <person name="Ng V."/>
            <person name="Clum A."/>
            <person name="Ohm R."/>
            <person name="Martin F."/>
            <person name="Silar P."/>
            <person name="Natvig D."/>
            <person name="Lalanne C."/>
            <person name="Gautier V."/>
            <person name="Ament-Velasquez S.L."/>
            <person name="Kruys A."/>
            <person name="Hutchinson M.I."/>
            <person name="Powell A.J."/>
            <person name="Barry K."/>
            <person name="Miller A.N."/>
            <person name="Grigoriev I.V."/>
            <person name="Debuchy R."/>
            <person name="Gladieux P."/>
            <person name="Thoren M.H."/>
            <person name="Johannesson H."/>
        </authorList>
    </citation>
    <scope>NUCLEOTIDE SEQUENCE</scope>
    <source>
        <strain evidence="1">PSN243</strain>
    </source>
</reference>
<dbReference type="Proteomes" id="UP001321760">
    <property type="component" value="Unassembled WGS sequence"/>
</dbReference>
<gene>
    <name evidence="1" type="ORF">QBC34DRAFT_415790</name>
</gene>
<evidence type="ECO:0000313" key="1">
    <source>
        <dbReference type="EMBL" id="KAK4444159.1"/>
    </source>
</evidence>
<protein>
    <submittedName>
        <fullName evidence="1">Uncharacterized protein</fullName>
    </submittedName>
</protein>
<evidence type="ECO:0000313" key="2">
    <source>
        <dbReference type="Proteomes" id="UP001321760"/>
    </source>
</evidence>
<name>A0AAV9G7N8_9PEZI</name>
<proteinExistence type="predicted"/>